<proteinExistence type="predicted"/>
<accession>A0ABS8V9U2</accession>
<sequence>MGSARIITKLELGISLVHELKQASGGYLSKELDKDKLNFSDQGKEGNETVKQTPALEKAEKSLQQGISQISKQDNERDMTWNVVVQLDKAEIENEAAK</sequence>
<comment type="caution">
    <text evidence="1">The sequence shown here is derived from an EMBL/GenBank/DDBJ whole genome shotgun (WGS) entry which is preliminary data.</text>
</comment>
<keyword evidence="2" id="KW-1185">Reference proteome</keyword>
<evidence type="ECO:0000313" key="1">
    <source>
        <dbReference type="EMBL" id="MCD9643955.1"/>
    </source>
</evidence>
<dbReference type="Proteomes" id="UP000823775">
    <property type="component" value="Unassembled WGS sequence"/>
</dbReference>
<dbReference type="EMBL" id="JACEIK010004037">
    <property type="protein sequence ID" value="MCD9643955.1"/>
    <property type="molecule type" value="Genomic_DNA"/>
</dbReference>
<reference evidence="1 2" key="1">
    <citation type="journal article" date="2021" name="BMC Genomics">
        <title>Datura genome reveals duplications of psychoactive alkaloid biosynthetic genes and high mutation rate following tissue culture.</title>
        <authorList>
            <person name="Rajewski A."/>
            <person name="Carter-House D."/>
            <person name="Stajich J."/>
            <person name="Litt A."/>
        </authorList>
    </citation>
    <scope>NUCLEOTIDE SEQUENCE [LARGE SCALE GENOMIC DNA]</scope>
    <source>
        <strain evidence="1">AR-01</strain>
    </source>
</reference>
<organism evidence="1 2">
    <name type="scientific">Datura stramonium</name>
    <name type="common">Jimsonweed</name>
    <name type="synonym">Common thornapple</name>
    <dbReference type="NCBI Taxonomy" id="4076"/>
    <lineage>
        <taxon>Eukaryota</taxon>
        <taxon>Viridiplantae</taxon>
        <taxon>Streptophyta</taxon>
        <taxon>Embryophyta</taxon>
        <taxon>Tracheophyta</taxon>
        <taxon>Spermatophyta</taxon>
        <taxon>Magnoliopsida</taxon>
        <taxon>eudicotyledons</taxon>
        <taxon>Gunneridae</taxon>
        <taxon>Pentapetalae</taxon>
        <taxon>asterids</taxon>
        <taxon>lamiids</taxon>
        <taxon>Solanales</taxon>
        <taxon>Solanaceae</taxon>
        <taxon>Solanoideae</taxon>
        <taxon>Datureae</taxon>
        <taxon>Datura</taxon>
    </lineage>
</organism>
<evidence type="ECO:0000313" key="2">
    <source>
        <dbReference type="Proteomes" id="UP000823775"/>
    </source>
</evidence>
<gene>
    <name evidence="1" type="ORF">HAX54_031848</name>
</gene>
<protein>
    <submittedName>
        <fullName evidence="1">Uncharacterized protein</fullName>
    </submittedName>
</protein>
<name>A0ABS8V9U2_DATST</name>